<dbReference type="GO" id="GO:0051073">
    <property type="term" value="F:adenosylcobinamide-GDP ribazoletransferase activity"/>
    <property type="evidence" value="ECO:0007669"/>
    <property type="project" value="UniProtKB-UniRule"/>
</dbReference>
<evidence type="ECO:0000313" key="21">
    <source>
        <dbReference type="Proteomes" id="UP000033558"/>
    </source>
</evidence>
<evidence type="ECO:0000256" key="14">
    <source>
        <dbReference type="ARBA" id="ARBA00025228"/>
    </source>
</evidence>
<comment type="subcellular location">
    <subcellularLocation>
        <location evidence="2 19">Cell membrane</location>
        <topology evidence="2 19">Multi-pass membrane protein</topology>
    </subcellularLocation>
</comment>
<comment type="catalytic activity">
    <reaction evidence="18 19">
        <text>alpha-ribazole 5'-phosphate + adenosylcob(III)inamide-GDP = adenosylcob(III)alamin 5'-phosphate + GMP + H(+)</text>
        <dbReference type="Rhea" id="RHEA:23560"/>
        <dbReference type="ChEBI" id="CHEBI:15378"/>
        <dbReference type="ChEBI" id="CHEBI:57918"/>
        <dbReference type="ChEBI" id="CHEBI:58115"/>
        <dbReference type="ChEBI" id="CHEBI:60487"/>
        <dbReference type="ChEBI" id="CHEBI:60493"/>
        <dbReference type="EC" id="2.7.8.26"/>
    </reaction>
</comment>
<evidence type="ECO:0000256" key="18">
    <source>
        <dbReference type="ARBA" id="ARBA00049504"/>
    </source>
</evidence>
<name>A0A0F4LXK5_9LACO</name>
<keyword evidence="13 19" id="KW-0472">Membrane</keyword>
<dbReference type="OrthoDB" id="9794626at2"/>
<dbReference type="HOGENOM" id="CLU_057426_1_2_9"/>
<comment type="similarity">
    <text evidence="4 19">Belongs to the CobS family.</text>
</comment>
<comment type="pathway">
    <text evidence="3 19">Cofactor biosynthesis; adenosylcobalamin biosynthesis; adenosylcobalamin from cob(II)yrinate a,c-diamide: step 7/7.</text>
</comment>
<protein>
    <recommendedName>
        <fullName evidence="6 19">Adenosylcobinamide-GDP ribazoletransferase</fullName>
        <ecNumber evidence="5 19">2.7.8.26</ecNumber>
    </recommendedName>
    <alternativeName>
        <fullName evidence="16 19">Cobalamin synthase</fullName>
    </alternativeName>
    <alternativeName>
        <fullName evidence="15 19">Cobalamin-5'-phosphate synthase</fullName>
    </alternativeName>
</protein>
<dbReference type="AlphaFoldDB" id="A0A0F4LXK5"/>
<feature type="transmembrane region" description="Helical" evidence="19">
    <location>
        <begin position="133"/>
        <end position="158"/>
    </location>
</feature>
<dbReference type="InterPro" id="IPR003805">
    <property type="entry name" value="CobS"/>
</dbReference>
<evidence type="ECO:0000256" key="19">
    <source>
        <dbReference type="HAMAP-Rule" id="MF_00719"/>
    </source>
</evidence>
<evidence type="ECO:0000256" key="6">
    <source>
        <dbReference type="ARBA" id="ARBA00015850"/>
    </source>
</evidence>
<dbReference type="PANTHER" id="PTHR34148">
    <property type="entry name" value="ADENOSYLCOBINAMIDE-GDP RIBAZOLETRANSFERASE"/>
    <property type="match status" value="1"/>
</dbReference>
<evidence type="ECO:0000256" key="10">
    <source>
        <dbReference type="ARBA" id="ARBA00022692"/>
    </source>
</evidence>
<sequence>MFTALVLFTQFFTKLNIPIAIPEPTNKFRSSIQYLTLFSFLLGCLEAGIVGLFMFILPKWLVWIFYWIIDGLITGGFHLDALADTADGLFSSRQPAKILDIMKDSRIGTMGALALIYYYILAIALGINLARILSPWCLLALVVTCTMVTKTGLSLLFYRMVYAGKKNGLSVIWLHIAPWRIVIAQIFSVIIIGWFFSWSGLISYGLIIVSAYFYRRKIVQILGGFSGDTLGAFASLTPVIFLFCLNLTFQLLR</sequence>
<dbReference type="PANTHER" id="PTHR34148:SF1">
    <property type="entry name" value="ADENOSYLCOBINAMIDE-GDP RIBAZOLETRANSFERASE"/>
    <property type="match status" value="1"/>
</dbReference>
<dbReference type="Proteomes" id="UP000033558">
    <property type="component" value="Unassembled WGS sequence"/>
</dbReference>
<dbReference type="PATRIC" id="fig|1218492.5.peg.627"/>
<dbReference type="Pfam" id="PF02654">
    <property type="entry name" value="CobS"/>
    <property type="match status" value="1"/>
</dbReference>
<proteinExistence type="inferred from homology"/>
<comment type="caution">
    <text evidence="20">The sequence shown here is derived from an EMBL/GenBank/DDBJ whole genome shotgun (WGS) entry which is preliminary data.</text>
</comment>
<feature type="transmembrane region" description="Helical" evidence="19">
    <location>
        <begin position="232"/>
        <end position="252"/>
    </location>
</feature>
<keyword evidence="11 19" id="KW-0460">Magnesium</keyword>
<organism evidence="20 21">
    <name type="scientific">Bombilactobacillus mellifer</name>
    <dbReference type="NCBI Taxonomy" id="1218492"/>
    <lineage>
        <taxon>Bacteria</taxon>
        <taxon>Bacillati</taxon>
        <taxon>Bacillota</taxon>
        <taxon>Bacilli</taxon>
        <taxon>Lactobacillales</taxon>
        <taxon>Lactobacillaceae</taxon>
        <taxon>Bombilactobacillus</taxon>
    </lineage>
</organism>
<feature type="transmembrane region" description="Helical" evidence="19">
    <location>
        <begin position="63"/>
        <end position="86"/>
    </location>
</feature>
<feature type="transmembrane region" description="Helical" evidence="19">
    <location>
        <begin position="34"/>
        <end position="57"/>
    </location>
</feature>
<evidence type="ECO:0000256" key="16">
    <source>
        <dbReference type="ARBA" id="ARBA00032853"/>
    </source>
</evidence>
<evidence type="ECO:0000256" key="5">
    <source>
        <dbReference type="ARBA" id="ARBA00013200"/>
    </source>
</evidence>
<dbReference type="GO" id="GO:0008818">
    <property type="term" value="F:cobalamin 5'-phosphate synthase activity"/>
    <property type="evidence" value="ECO:0007669"/>
    <property type="project" value="UniProtKB-UniRule"/>
</dbReference>
<dbReference type="EC" id="2.7.8.26" evidence="5 19"/>
<keyword evidence="9 19" id="KW-0808">Transferase</keyword>
<evidence type="ECO:0000256" key="3">
    <source>
        <dbReference type="ARBA" id="ARBA00004663"/>
    </source>
</evidence>
<evidence type="ECO:0000256" key="4">
    <source>
        <dbReference type="ARBA" id="ARBA00010561"/>
    </source>
</evidence>
<dbReference type="GO" id="GO:0009236">
    <property type="term" value="P:cobalamin biosynthetic process"/>
    <property type="evidence" value="ECO:0007669"/>
    <property type="project" value="UniProtKB-UniRule"/>
</dbReference>
<evidence type="ECO:0000256" key="2">
    <source>
        <dbReference type="ARBA" id="ARBA00004651"/>
    </source>
</evidence>
<evidence type="ECO:0000256" key="12">
    <source>
        <dbReference type="ARBA" id="ARBA00022989"/>
    </source>
</evidence>
<evidence type="ECO:0000256" key="1">
    <source>
        <dbReference type="ARBA" id="ARBA00001946"/>
    </source>
</evidence>
<keyword evidence="21" id="KW-1185">Reference proteome</keyword>
<evidence type="ECO:0000256" key="15">
    <source>
        <dbReference type="ARBA" id="ARBA00032605"/>
    </source>
</evidence>
<comment type="cofactor">
    <cofactor evidence="1 19">
        <name>Mg(2+)</name>
        <dbReference type="ChEBI" id="CHEBI:18420"/>
    </cofactor>
</comment>
<evidence type="ECO:0000313" key="20">
    <source>
        <dbReference type="EMBL" id="KJY62301.1"/>
    </source>
</evidence>
<keyword evidence="7 19" id="KW-1003">Cell membrane</keyword>
<keyword evidence="12 19" id="KW-1133">Transmembrane helix</keyword>
<dbReference type="RefSeq" id="WP_046315928.1">
    <property type="nucleotide sequence ID" value="NZ_JBHSZT010000001.1"/>
</dbReference>
<evidence type="ECO:0000256" key="17">
    <source>
        <dbReference type="ARBA" id="ARBA00048623"/>
    </source>
</evidence>
<keyword evidence="8 19" id="KW-0169">Cobalamin biosynthesis</keyword>
<evidence type="ECO:0000256" key="11">
    <source>
        <dbReference type="ARBA" id="ARBA00022842"/>
    </source>
</evidence>
<dbReference type="HAMAP" id="MF_00719">
    <property type="entry name" value="CobS"/>
    <property type="match status" value="1"/>
</dbReference>
<accession>A0A0F4LXK5</accession>
<comment type="catalytic activity">
    <reaction evidence="17 19">
        <text>alpha-ribazole + adenosylcob(III)inamide-GDP = adenosylcob(III)alamin + GMP + H(+)</text>
        <dbReference type="Rhea" id="RHEA:16049"/>
        <dbReference type="ChEBI" id="CHEBI:10329"/>
        <dbReference type="ChEBI" id="CHEBI:15378"/>
        <dbReference type="ChEBI" id="CHEBI:18408"/>
        <dbReference type="ChEBI" id="CHEBI:58115"/>
        <dbReference type="ChEBI" id="CHEBI:60487"/>
        <dbReference type="EC" id="2.7.8.26"/>
    </reaction>
</comment>
<feature type="transmembrane region" description="Helical" evidence="19">
    <location>
        <begin position="107"/>
        <end position="127"/>
    </location>
</feature>
<evidence type="ECO:0000256" key="9">
    <source>
        <dbReference type="ARBA" id="ARBA00022679"/>
    </source>
</evidence>
<evidence type="ECO:0000256" key="8">
    <source>
        <dbReference type="ARBA" id="ARBA00022573"/>
    </source>
</evidence>
<dbReference type="STRING" id="1218492.JG30_05020"/>
<dbReference type="GO" id="GO:0005886">
    <property type="term" value="C:plasma membrane"/>
    <property type="evidence" value="ECO:0007669"/>
    <property type="project" value="UniProtKB-SubCell"/>
</dbReference>
<keyword evidence="10 19" id="KW-0812">Transmembrane</keyword>
<comment type="function">
    <text evidence="14 19">Joins adenosylcobinamide-GDP and alpha-ribazole to generate adenosylcobalamin (Ado-cobalamin). Also synthesizes adenosylcobalamin 5'-phosphate from adenosylcobinamide-GDP and alpha-ribazole 5'-phosphate.</text>
</comment>
<reference evidence="20 21" key="1">
    <citation type="submission" date="2015-01" db="EMBL/GenBank/DDBJ databases">
        <title>Comparative genomics of the lactic acid bacteria isolated from the honey bee gut.</title>
        <authorList>
            <person name="Ellegaard K.M."/>
            <person name="Tamarit D."/>
            <person name="Javelind E."/>
            <person name="Olofsson T."/>
            <person name="Andersson S.G."/>
            <person name="Vasquez A."/>
        </authorList>
    </citation>
    <scope>NUCLEOTIDE SEQUENCE [LARGE SCALE GENOMIC DNA]</scope>
    <source>
        <strain evidence="20 21">Bin4</strain>
    </source>
</reference>
<dbReference type="EMBL" id="JXJQ01000006">
    <property type="protein sequence ID" value="KJY62301.1"/>
    <property type="molecule type" value="Genomic_DNA"/>
</dbReference>
<evidence type="ECO:0000256" key="7">
    <source>
        <dbReference type="ARBA" id="ARBA00022475"/>
    </source>
</evidence>
<gene>
    <name evidence="19 20" type="primary">cobS</name>
    <name evidence="20" type="ORF">JG30_05020</name>
</gene>
<feature type="transmembrane region" description="Helical" evidence="19">
    <location>
        <begin position="179"/>
        <end position="212"/>
    </location>
</feature>
<evidence type="ECO:0000256" key="13">
    <source>
        <dbReference type="ARBA" id="ARBA00023136"/>
    </source>
</evidence>
<dbReference type="UniPathway" id="UPA00148">
    <property type="reaction ID" value="UER00238"/>
</dbReference>